<dbReference type="GO" id="GO:0016020">
    <property type="term" value="C:membrane"/>
    <property type="evidence" value="ECO:0007669"/>
    <property type="project" value="InterPro"/>
</dbReference>
<dbReference type="GO" id="GO:0009060">
    <property type="term" value="P:aerobic respiration"/>
    <property type="evidence" value="ECO:0007669"/>
    <property type="project" value="TreeGrafter"/>
</dbReference>
<reference evidence="8" key="1">
    <citation type="journal article" date="2020" name="mSystems">
        <title>Genome- and Community-Level Interaction Insights into Carbon Utilization and Element Cycling Functions of Hydrothermarchaeota in Hydrothermal Sediment.</title>
        <authorList>
            <person name="Zhou Z."/>
            <person name="Liu Y."/>
            <person name="Xu W."/>
            <person name="Pan J."/>
            <person name="Luo Z.H."/>
            <person name="Li M."/>
        </authorList>
    </citation>
    <scope>NUCLEOTIDE SEQUENCE [LARGE SCALE GENOMIC DNA]</scope>
    <source>
        <strain evidence="7">SpSt-618</strain>
        <strain evidence="8">SpSt-657</strain>
    </source>
</reference>
<dbReference type="InterPro" id="IPR010226">
    <property type="entry name" value="NADH_quinone_OxRdtase_chainI"/>
</dbReference>
<accession>A0A7J3JNT0</accession>
<keyword evidence="2" id="KW-0479">Metal-binding</keyword>
<evidence type="ECO:0000256" key="2">
    <source>
        <dbReference type="ARBA" id="ARBA00022723"/>
    </source>
</evidence>
<feature type="domain" description="4Fe-4S ferredoxin-type" evidence="6">
    <location>
        <begin position="34"/>
        <end position="63"/>
    </location>
</feature>
<dbReference type="AlphaFoldDB" id="A0A7J3JNT0"/>
<dbReference type="SUPFAM" id="SSF54862">
    <property type="entry name" value="4Fe-4S ferredoxins"/>
    <property type="match status" value="1"/>
</dbReference>
<keyword evidence="4" id="KW-0408">Iron</keyword>
<gene>
    <name evidence="7" type="ORF">ENT87_00240</name>
    <name evidence="8" type="ORF">ENU30_01685</name>
</gene>
<dbReference type="EMBL" id="DTAI01000011">
    <property type="protein sequence ID" value="HGN35971.1"/>
    <property type="molecule type" value="Genomic_DNA"/>
</dbReference>
<dbReference type="GO" id="GO:0046872">
    <property type="term" value="F:metal ion binding"/>
    <property type="evidence" value="ECO:0007669"/>
    <property type="project" value="UniProtKB-KW"/>
</dbReference>
<evidence type="ECO:0000313" key="8">
    <source>
        <dbReference type="EMBL" id="HGQ17682.1"/>
    </source>
</evidence>
<evidence type="ECO:0000256" key="1">
    <source>
        <dbReference type="ARBA" id="ARBA00022485"/>
    </source>
</evidence>
<dbReference type="InterPro" id="IPR017900">
    <property type="entry name" value="4Fe4S_Fe_S_CS"/>
</dbReference>
<dbReference type="PROSITE" id="PS00198">
    <property type="entry name" value="4FE4S_FER_1"/>
    <property type="match status" value="2"/>
</dbReference>
<dbReference type="PROSITE" id="PS51379">
    <property type="entry name" value="4FE4S_FER_2"/>
    <property type="match status" value="2"/>
</dbReference>
<proteinExistence type="predicted"/>
<evidence type="ECO:0000256" key="4">
    <source>
        <dbReference type="ARBA" id="ARBA00023004"/>
    </source>
</evidence>
<name>A0A7J3JNT0_9CREN</name>
<evidence type="ECO:0000259" key="6">
    <source>
        <dbReference type="PROSITE" id="PS51379"/>
    </source>
</evidence>
<sequence>MVKFLKIIPIAVKTGTVTIKYPYQEPLVTDSFRGAIEIDPNKCVGCGACTRICPPKALTLTTESNTMILRYFVGRCIFCGMCADTCPEKAIKITKEFELATGNIYDLYSDVEHEVKTCSICGKTFTSKKLSNKIASKVPDIPTETMDLCPDCRRKETLKKFIGVPEQ</sequence>
<comment type="caution">
    <text evidence="8">The sequence shown here is derived from an EMBL/GenBank/DDBJ whole genome shotgun (WGS) entry which is preliminary data.</text>
</comment>
<protein>
    <submittedName>
        <fullName evidence="8">4Fe-4S dicluster domain-containing protein</fullName>
    </submittedName>
</protein>
<dbReference type="EMBL" id="DTBZ01000042">
    <property type="protein sequence ID" value="HGQ17682.1"/>
    <property type="molecule type" value="Genomic_DNA"/>
</dbReference>
<evidence type="ECO:0000256" key="3">
    <source>
        <dbReference type="ARBA" id="ARBA00022737"/>
    </source>
</evidence>
<dbReference type="PANTHER" id="PTHR10849">
    <property type="entry name" value="NADH DEHYDROGENASE UBIQUINONE IRON-SULFUR PROTEIN 8, MITOCHONDRIAL"/>
    <property type="match status" value="1"/>
</dbReference>
<dbReference type="GO" id="GO:0003954">
    <property type="term" value="F:NADH dehydrogenase activity"/>
    <property type="evidence" value="ECO:0007669"/>
    <property type="project" value="TreeGrafter"/>
</dbReference>
<feature type="domain" description="4Fe-4S ferredoxin-type" evidence="6">
    <location>
        <begin position="67"/>
        <end position="96"/>
    </location>
</feature>
<keyword evidence="5" id="KW-0411">Iron-sulfur</keyword>
<organism evidence="8">
    <name type="scientific">Ignisphaera aggregans</name>
    <dbReference type="NCBI Taxonomy" id="334771"/>
    <lineage>
        <taxon>Archaea</taxon>
        <taxon>Thermoproteota</taxon>
        <taxon>Thermoprotei</taxon>
        <taxon>Desulfurococcales</taxon>
        <taxon>Desulfurococcaceae</taxon>
        <taxon>Ignisphaera</taxon>
    </lineage>
</organism>
<dbReference type="PANTHER" id="PTHR10849:SF35">
    <property type="entry name" value="FORMATE HYDROGENLYASE SUBUNIT 6-RELATED"/>
    <property type="match status" value="1"/>
</dbReference>
<evidence type="ECO:0000256" key="5">
    <source>
        <dbReference type="ARBA" id="ARBA00023014"/>
    </source>
</evidence>
<keyword evidence="1" id="KW-0004">4Fe-4S</keyword>
<keyword evidence="3" id="KW-0677">Repeat</keyword>
<dbReference type="Gene3D" id="3.30.70.3270">
    <property type="match status" value="1"/>
</dbReference>
<dbReference type="InterPro" id="IPR017896">
    <property type="entry name" value="4Fe4S_Fe-S-bd"/>
</dbReference>
<dbReference type="GO" id="GO:0051539">
    <property type="term" value="F:4 iron, 4 sulfur cluster binding"/>
    <property type="evidence" value="ECO:0007669"/>
    <property type="project" value="UniProtKB-KW"/>
</dbReference>
<dbReference type="Pfam" id="PF13237">
    <property type="entry name" value="Fer4_10"/>
    <property type="match status" value="1"/>
</dbReference>
<evidence type="ECO:0000313" key="7">
    <source>
        <dbReference type="EMBL" id="HGN35971.1"/>
    </source>
</evidence>